<accession>A0AAX3BA53</accession>
<dbReference type="AlphaFoldDB" id="A0AAX3BA53"/>
<dbReference type="Gene3D" id="3.100.10.10">
    <property type="match status" value="1"/>
</dbReference>
<keyword evidence="8" id="KW-1185">Reference proteome</keyword>
<sequence>MAVLTIKPHPKATRKAKVVGRGTGNGRGKTCGRGHKGQKARAGAVIRPGYEGGQMPLYRRLPKRGFKNPHKVVYNLVTTAMLNRFKDGEVVDYANLEAKGLIRHKNCPIKVLVNGDLTVKNLKLKVNAVSEGAKTVLEKAGCAVELV</sequence>
<reference evidence="7" key="2">
    <citation type="submission" date="2022-06" db="EMBL/GenBank/DDBJ databases">
        <title>Thermospira aquatica gen. nov., sp. nov.</title>
        <authorList>
            <person name="Ben Ali Gam Z."/>
            <person name="Labat M."/>
        </authorList>
    </citation>
    <scope>NUCLEOTIDE SEQUENCE</scope>
    <source>
        <strain evidence="7">F1F22</strain>
    </source>
</reference>
<evidence type="ECO:0000313" key="7">
    <source>
        <dbReference type="EMBL" id="URA09056.1"/>
    </source>
</evidence>
<keyword evidence="2 4" id="KW-0689">Ribosomal protein</keyword>
<proteinExistence type="inferred from homology"/>
<protein>
    <recommendedName>
        <fullName evidence="4">Large ribosomal subunit protein uL15</fullName>
    </recommendedName>
</protein>
<dbReference type="InterPro" id="IPR030878">
    <property type="entry name" value="Ribosomal_uL15"/>
</dbReference>
<evidence type="ECO:0000256" key="1">
    <source>
        <dbReference type="ARBA" id="ARBA00007320"/>
    </source>
</evidence>
<dbReference type="GO" id="GO:0019843">
    <property type="term" value="F:rRNA binding"/>
    <property type="evidence" value="ECO:0007669"/>
    <property type="project" value="UniProtKB-UniRule"/>
</dbReference>
<keyword evidence="4" id="KW-0699">rRNA-binding</keyword>
<dbReference type="PANTHER" id="PTHR12934">
    <property type="entry name" value="50S RIBOSOMAL PROTEIN L15"/>
    <property type="match status" value="1"/>
</dbReference>
<dbReference type="EMBL" id="CP073355">
    <property type="protein sequence ID" value="URA09056.1"/>
    <property type="molecule type" value="Genomic_DNA"/>
</dbReference>
<comment type="similarity">
    <text evidence="1 4">Belongs to the universal ribosomal protein uL15 family.</text>
</comment>
<dbReference type="Pfam" id="PF00828">
    <property type="entry name" value="Ribosomal_L27A"/>
    <property type="match status" value="1"/>
</dbReference>
<feature type="region of interest" description="Disordered" evidence="5">
    <location>
        <begin position="1"/>
        <end position="37"/>
    </location>
</feature>
<dbReference type="GO" id="GO:0003735">
    <property type="term" value="F:structural constituent of ribosome"/>
    <property type="evidence" value="ECO:0007669"/>
    <property type="project" value="InterPro"/>
</dbReference>
<dbReference type="InterPro" id="IPR005749">
    <property type="entry name" value="Ribosomal_uL15_bac-type"/>
</dbReference>
<feature type="domain" description="Large ribosomal subunit protein uL15/eL18" evidence="6">
    <location>
        <begin position="83"/>
        <end position="145"/>
    </location>
</feature>
<organism evidence="7 8">
    <name type="scientific">Thermospira aquatica</name>
    <dbReference type="NCBI Taxonomy" id="2828656"/>
    <lineage>
        <taxon>Bacteria</taxon>
        <taxon>Pseudomonadati</taxon>
        <taxon>Spirochaetota</taxon>
        <taxon>Spirochaetia</taxon>
        <taxon>Brevinematales</taxon>
        <taxon>Thermospiraceae</taxon>
        <taxon>Thermospira</taxon>
    </lineage>
</organism>
<evidence type="ECO:0000256" key="5">
    <source>
        <dbReference type="SAM" id="MobiDB-lite"/>
    </source>
</evidence>
<comment type="function">
    <text evidence="4">Binds to the 23S rRNA.</text>
</comment>
<evidence type="ECO:0000256" key="3">
    <source>
        <dbReference type="ARBA" id="ARBA00023274"/>
    </source>
</evidence>
<feature type="compositionally biased region" description="Basic residues" evidence="5">
    <location>
        <begin position="8"/>
        <end position="18"/>
    </location>
</feature>
<dbReference type="InterPro" id="IPR036227">
    <property type="entry name" value="Ribosomal_uL15/eL18_sf"/>
</dbReference>
<dbReference type="HAMAP" id="MF_01341">
    <property type="entry name" value="Ribosomal_uL15"/>
    <property type="match status" value="1"/>
</dbReference>
<keyword evidence="4" id="KW-0694">RNA-binding</keyword>
<gene>
    <name evidence="4 7" type="primary">rplO</name>
    <name evidence="7" type="ORF">KDW03_05985</name>
</gene>
<name>A0AAX3BA53_9SPIR</name>
<dbReference type="GO" id="GO:0022625">
    <property type="term" value="C:cytosolic large ribosomal subunit"/>
    <property type="evidence" value="ECO:0007669"/>
    <property type="project" value="TreeGrafter"/>
</dbReference>
<dbReference type="SUPFAM" id="SSF52080">
    <property type="entry name" value="Ribosomal proteins L15p and L18e"/>
    <property type="match status" value="1"/>
</dbReference>
<keyword evidence="3 4" id="KW-0687">Ribonucleoprotein</keyword>
<dbReference type="RefSeq" id="WP_271434182.1">
    <property type="nucleotide sequence ID" value="NZ_CP073355.1"/>
</dbReference>
<evidence type="ECO:0000259" key="6">
    <source>
        <dbReference type="Pfam" id="PF00828"/>
    </source>
</evidence>
<dbReference type="PANTHER" id="PTHR12934:SF11">
    <property type="entry name" value="LARGE RIBOSOMAL SUBUNIT PROTEIN UL15M"/>
    <property type="match status" value="1"/>
</dbReference>
<dbReference type="InterPro" id="IPR021131">
    <property type="entry name" value="Ribosomal_uL15/eL18"/>
</dbReference>
<comment type="subunit">
    <text evidence="4">Part of the 50S ribosomal subunit.</text>
</comment>
<evidence type="ECO:0000256" key="2">
    <source>
        <dbReference type="ARBA" id="ARBA00022980"/>
    </source>
</evidence>
<evidence type="ECO:0000256" key="4">
    <source>
        <dbReference type="HAMAP-Rule" id="MF_01341"/>
    </source>
</evidence>
<evidence type="ECO:0000313" key="8">
    <source>
        <dbReference type="Proteomes" id="UP001056539"/>
    </source>
</evidence>
<dbReference type="Proteomes" id="UP001056539">
    <property type="component" value="Chromosome"/>
</dbReference>
<dbReference type="GO" id="GO:0006412">
    <property type="term" value="P:translation"/>
    <property type="evidence" value="ECO:0007669"/>
    <property type="project" value="UniProtKB-UniRule"/>
</dbReference>
<dbReference type="NCBIfam" id="TIGR01071">
    <property type="entry name" value="rplO_bact"/>
    <property type="match status" value="1"/>
</dbReference>
<dbReference type="KEGG" id="taqu:KDW03_05985"/>
<reference evidence="7" key="1">
    <citation type="submission" date="2021-04" db="EMBL/GenBank/DDBJ databases">
        <authorList>
            <person name="Postec A."/>
        </authorList>
    </citation>
    <scope>NUCLEOTIDE SEQUENCE</scope>
    <source>
        <strain evidence="7">F1F22</strain>
    </source>
</reference>